<proteinExistence type="predicted"/>
<evidence type="ECO:0000256" key="2">
    <source>
        <dbReference type="ARBA" id="ARBA00022553"/>
    </source>
</evidence>
<dbReference type="AlphaFoldDB" id="A0A085WKQ3"/>
<evidence type="ECO:0000259" key="3">
    <source>
        <dbReference type="PROSITE" id="PS50075"/>
    </source>
</evidence>
<reference evidence="4 5" key="1">
    <citation type="submission" date="2014-04" db="EMBL/GenBank/DDBJ databases">
        <title>Genome assembly of Hyalangium minutum DSM 14724.</title>
        <authorList>
            <person name="Sharma G."/>
            <person name="Subramanian S."/>
        </authorList>
    </citation>
    <scope>NUCLEOTIDE SEQUENCE [LARGE SCALE GENOMIC DNA]</scope>
    <source>
        <strain evidence="4 5">DSM 14724</strain>
    </source>
</reference>
<dbReference type="InterPro" id="IPR036736">
    <property type="entry name" value="ACP-like_sf"/>
</dbReference>
<keyword evidence="5" id="KW-1185">Reference proteome</keyword>
<comment type="caution">
    <text evidence="4">The sequence shown here is derived from an EMBL/GenBank/DDBJ whole genome shotgun (WGS) entry which is preliminary data.</text>
</comment>
<dbReference type="Proteomes" id="UP000028725">
    <property type="component" value="Unassembled WGS sequence"/>
</dbReference>
<gene>
    <name evidence="4" type="ORF">DB31_7503</name>
</gene>
<dbReference type="PATRIC" id="fig|394096.3.peg.3543"/>
<dbReference type="InterPro" id="IPR009081">
    <property type="entry name" value="PP-bd_ACP"/>
</dbReference>
<dbReference type="STRING" id="394096.DB31_7503"/>
<evidence type="ECO:0000256" key="1">
    <source>
        <dbReference type="ARBA" id="ARBA00022450"/>
    </source>
</evidence>
<dbReference type="PROSITE" id="PS50075">
    <property type="entry name" value="CARRIER"/>
    <property type="match status" value="1"/>
</dbReference>
<organism evidence="4 5">
    <name type="scientific">Hyalangium minutum</name>
    <dbReference type="NCBI Taxonomy" id="394096"/>
    <lineage>
        <taxon>Bacteria</taxon>
        <taxon>Pseudomonadati</taxon>
        <taxon>Myxococcota</taxon>
        <taxon>Myxococcia</taxon>
        <taxon>Myxococcales</taxon>
        <taxon>Cystobacterineae</taxon>
        <taxon>Archangiaceae</taxon>
        <taxon>Hyalangium</taxon>
    </lineage>
</organism>
<dbReference type="SUPFAM" id="SSF47336">
    <property type="entry name" value="ACP-like"/>
    <property type="match status" value="1"/>
</dbReference>
<dbReference type="InterPro" id="IPR006162">
    <property type="entry name" value="Ppantetheine_attach_site"/>
</dbReference>
<feature type="domain" description="Carrier" evidence="3">
    <location>
        <begin position="1"/>
        <end position="76"/>
    </location>
</feature>
<sequence length="78" mass="8747">MELFERISKALRAAGMAELPTSPSEELSLYGMDSLMMVLSVAALEKEFSLRISGHEFSEEYFRDLDALAGWMRRLGAS</sequence>
<name>A0A085WKQ3_9BACT</name>
<dbReference type="Gene3D" id="1.10.1200.10">
    <property type="entry name" value="ACP-like"/>
    <property type="match status" value="1"/>
</dbReference>
<keyword evidence="1" id="KW-0596">Phosphopantetheine</keyword>
<dbReference type="PROSITE" id="PS00012">
    <property type="entry name" value="PHOSPHOPANTETHEINE"/>
    <property type="match status" value="1"/>
</dbReference>
<dbReference type="EMBL" id="JMCB01000006">
    <property type="protein sequence ID" value="KFE68266.1"/>
    <property type="molecule type" value="Genomic_DNA"/>
</dbReference>
<accession>A0A085WKQ3</accession>
<protein>
    <recommendedName>
        <fullName evidence="3">Carrier domain-containing protein</fullName>
    </recommendedName>
</protein>
<keyword evidence="2" id="KW-0597">Phosphoprotein</keyword>
<dbReference type="Pfam" id="PF00550">
    <property type="entry name" value="PP-binding"/>
    <property type="match status" value="1"/>
</dbReference>
<evidence type="ECO:0000313" key="5">
    <source>
        <dbReference type="Proteomes" id="UP000028725"/>
    </source>
</evidence>
<evidence type="ECO:0000313" key="4">
    <source>
        <dbReference type="EMBL" id="KFE68266.1"/>
    </source>
</evidence>